<dbReference type="EMBL" id="JAROCE010000001">
    <property type="protein sequence ID" value="MFM2719919.1"/>
    <property type="molecule type" value="Genomic_DNA"/>
</dbReference>
<accession>A0ABW9GEY3</accession>
<feature type="compositionally biased region" description="Polar residues" evidence="3">
    <location>
        <begin position="277"/>
        <end position="290"/>
    </location>
</feature>
<comment type="caution">
    <text evidence="5">The sequence shown here is derived from an EMBL/GenBank/DDBJ whole genome shotgun (WGS) entry which is preliminary data.</text>
</comment>
<evidence type="ECO:0000313" key="6">
    <source>
        <dbReference type="Proteomes" id="UP001630303"/>
    </source>
</evidence>
<evidence type="ECO:0000256" key="2">
    <source>
        <dbReference type="ARBA" id="ARBA00023054"/>
    </source>
</evidence>
<reference evidence="5 6" key="1">
    <citation type="submission" date="2023-03" db="EMBL/GenBank/DDBJ databases">
        <title>MT1 and MT2 Draft Genomes of Novel Species.</title>
        <authorList>
            <person name="Venkateswaran K."/>
        </authorList>
    </citation>
    <scope>NUCLEOTIDE SEQUENCE [LARGE SCALE GENOMIC DNA]</scope>
    <source>
        <strain evidence="5 6">IF8SW-P5</strain>
    </source>
</reference>
<keyword evidence="6" id="KW-1185">Reference proteome</keyword>
<dbReference type="PANTHER" id="PTHR32347:SF23">
    <property type="entry name" value="BLL5650 PROTEIN"/>
    <property type="match status" value="1"/>
</dbReference>
<dbReference type="Gene3D" id="2.40.420.20">
    <property type="match status" value="1"/>
</dbReference>
<dbReference type="Proteomes" id="UP001630303">
    <property type="component" value="Unassembled WGS sequence"/>
</dbReference>
<evidence type="ECO:0000256" key="4">
    <source>
        <dbReference type="SAM" id="Phobius"/>
    </source>
</evidence>
<gene>
    <name evidence="5" type="ORF">P5G46_05330</name>
</gene>
<protein>
    <recommendedName>
        <fullName evidence="7">Peptidoglycan-binding protein</fullName>
    </recommendedName>
</protein>
<sequence length="495" mass="50965">MVAPVRAIIRRNRPLWIVSAVAVASLVTGLVVGRFVVSPTDAAALGSPPAPGYVTAPVEYGPLSNEVTMRADFGYADPVDVKIDTTDLPGQPIVTGRVPEVGTQLNPLSVALEVAGRPVIVLPGDLPAYRSLRFGVSGPDVSQFKSAMRSIGLDAGDPENAVFDEQAASAVKALYAQAGYPAPAVSEDAEAAVRSSRSAVASAERAVATASSAYDKARAGATAAEKQEADNAVASAQRALDAAVASGETEARVADLRDALALAKTKRAQLDVAPDASSAQTDLRSAQEQLDQAREDLARAQERALPYLPAGEVLYLSALPRRVDSVEAQRGAELKGTAMTVSGAALSLSGSVPESDARLVKKDGKAVVDLPDGSTLDATVTSVTPGQKAGDRWTVTLAPAAVTDQQLTELRGQNLRVRIPVAATDGDVLHVPLAALTAGPGGEDRVEVVTGDPRDGQSASTRRVVVETGLSASGAVEVRPVDGELSKGDLVVVGR</sequence>
<evidence type="ECO:0000256" key="1">
    <source>
        <dbReference type="ARBA" id="ARBA00004196"/>
    </source>
</evidence>
<keyword evidence="4" id="KW-0472">Membrane</keyword>
<evidence type="ECO:0008006" key="7">
    <source>
        <dbReference type="Google" id="ProtNLM"/>
    </source>
</evidence>
<comment type="subcellular location">
    <subcellularLocation>
        <location evidence="1">Cell envelope</location>
    </subcellularLocation>
</comment>
<dbReference type="RefSeq" id="WP_375095925.1">
    <property type="nucleotide sequence ID" value="NZ_JAROCE010000001.1"/>
</dbReference>
<feature type="transmembrane region" description="Helical" evidence="4">
    <location>
        <begin position="15"/>
        <end position="37"/>
    </location>
</feature>
<keyword evidence="4" id="KW-1133">Transmembrane helix</keyword>
<keyword evidence="4" id="KW-0812">Transmembrane</keyword>
<dbReference type="PANTHER" id="PTHR32347">
    <property type="entry name" value="EFFLUX SYSTEM COMPONENT YKNX-RELATED"/>
    <property type="match status" value="1"/>
</dbReference>
<evidence type="ECO:0000256" key="3">
    <source>
        <dbReference type="SAM" id="MobiDB-lite"/>
    </source>
</evidence>
<proteinExistence type="predicted"/>
<organism evidence="5 6">
    <name type="scientific">Microbacterium mcarthurae</name>
    <dbReference type="NCBI Taxonomy" id="3035918"/>
    <lineage>
        <taxon>Bacteria</taxon>
        <taxon>Bacillati</taxon>
        <taxon>Actinomycetota</taxon>
        <taxon>Actinomycetes</taxon>
        <taxon>Micrococcales</taxon>
        <taxon>Microbacteriaceae</taxon>
        <taxon>Microbacterium</taxon>
    </lineage>
</organism>
<evidence type="ECO:0000313" key="5">
    <source>
        <dbReference type="EMBL" id="MFM2719919.1"/>
    </source>
</evidence>
<keyword evidence="2" id="KW-0175">Coiled coil</keyword>
<name>A0ABW9GEY3_9MICO</name>
<feature type="region of interest" description="Disordered" evidence="3">
    <location>
        <begin position="271"/>
        <end position="292"/>
    </location>
</feature>
<dbReference type="InterPro" id="IPR050465">
    <property type="entry name" value="UPF0194_transport"/>
</dbReference>